<dbReference type="GO" id="GO:0003677">
    <property type="term" value="F:DNA binding"/>
    <property type="evidence" value="ECO:0007669"/>
    <property type="project" value="InterPro"/>
</dbReference>
<dbReference type="Gene3D" id="3.40.50.300">
    <property type="entry name" value="P-loop containing nucleotide triphosphate hydrolases"/>
    <property type="match status" value="1"/>
</dbReference>
<dbReference type="InterPro" id="IPR003593">
    <property type="entry name" value="AAA+_ATPase"/>
</dbReference>
<sequence length="426" mass="47113">MNNLPPLAERMRPASLDDYVGQKHLVGPGAVLRKAIESGTLPSMLFWGPPGVGKTTLAYIISQSLYRPFFSLSAINSGVKDVREVIEKASLLKEQGETLPILFIDEIHRFSKSQQDSLLGAVERGIVTLIGATTENPSFEVISALLSRCQVYILKPLEETDLLNLLNKAKKEDVILKEKNISIKEHEALLRLSGGDARKLLNIFELLVNAFDSKTITLTNDVVLEHVQQNMALYDKTGEQHYDIISAFIKSMRGSDPNGAVYWLARMITGGEDPLFIARRMLILASEDIGNANPNALLLAQSCFEAVNKIGMPESQLILSQTCIYLATSAKSNSATTAIGAAMALVKATGDLPVPLHLRNAPTKLMKNIGYGKDYKYAHSYEGNFAELDFLPAEIKGTKLYQPGNNARETELKEKLRKLWGDRYKY</sequence>
<dbReference type="Proteomes" id="UP000613193">
    <property type="component" value="Unassembled WGS sequence"/>
</dbReference>
<evidence type="ECO:0000256" key="3">
    <source>
        <dbReference type="ARBA" id="ARBA00020776"/>
    </source>
</evidence>
<dbReference type="Pfam" id="PF12002">
    <property type="entry name" value="MgsA_C"/>
    <property type="match status" value="1"/>
</dbReference>
<evidence type="ECO:0000256" key="1">
    <source>
        <dbReference type="ARBA" id="ARBA00002393"/>
    </source>
</evidence>
<dbReference type="Pfam" id="PF00004">
    <property type="entry name" value="AAA"/>
    <property type="match status" value="1"/>
</dbReference>
<dbReference type="RefSeq" id="WP_200066853.1">
    <property type="nucleotide sequence ID" value="NZ_JAEHFW010000002.1"/>
</dbReference>
<dbReference type="GO" id="GO:0008047">
    <property type="term" value="F:enzyme activator activity"/>
    <property type="evidence" value="ECO:0007669"/>
    <property type="project" value="TreeGrafter"/>
</dbReference>
<dbReference type="FunFam" id="1.20.272.10:FF:000001">
    <property type="entry name" value="Putative AAA family ATPase"/>
    <property type="match status" value="1"/>
</dbReference>
<proteinExistence type="inferred from homology"/>
<dbReference type="FunFam" id="1.10.3710.10:FF:000004">
    <property type="entry name" value="Putative ATPase, AAA family"/>
    <property type="match status" value="1"/>
</dbReference>
<dbReference type="FunFam" id="3.40.50.300:FF:000137">
    <property type="entry name" value="Replication-associated recombination protein A"/>
    <property type="match status" value="1"/>
</dbReference>
<dbReference type="AlphaFoldDB" id="A0A934PWB7"/>
<dbReference type="Gene3D" id="1.20.272.10">
    <property type="match status" value="1"/>
</dbReference>
<dbReference type="PANTHER" id="PTHR13779">
    <property type="entry name" value="WERNER HELICASE-INTERACTING PROTEIN 1 FAMILY MEMBER"/>
    <property type="match status" value="1"/>
</dbReference>
<organism evidence="8 9">
    <name type="scientific">Mucilaginibacter segetis</name>
    <dbReference type="NCBI Taxonomy" id="2793071"/>
    <lineage>
        <taxon>Bacteria</taxon>
        <taxon>Pseudomonadati</taxon>
        <taxon>Bacteroidota</taxon>
        <taxon>Sphingobacteriia</taxon>
        <taxon>Sphingobacteriales</taxon>
        <taxon>Sphingobacteriaceae</taxon>
        <taxon>Mucilaginibacter</taxon>
    </lineage>
</organism>
<dbReference type="InterPro" id="IPR051314">
    <property type="entry name" value="AAA_ATPase_RarA/MGS1/WRNIP1"/>
</dbReference>
<comment type="similarity">
    <text evidence="2">Belongs to the AAA ATPase family. RarA/MGS1/WRNIP1 subfamily.</text>
</comment>
<keyword evidence="5" id="KW-0547">Nucleotide-binding</keyword>
<evidence type="ECO:0000256" key="2">
    <source>
        <dbReference type="ARBA" id="ARBA00008959"/>
    </source>
</evidence>
<feature type="domain" description="AAA+ ATPase" evidence="7">
    <location>
        <begin position="40"/>
        <end position="157"/>
    </location>
</feature>
<evidence type="ECO:0000256" key="4">
    <source>
        <dbReference type="ARBA" id="ARBA00022705"/>
    </source>
</evidence>
<accession>A0A934PWB7</accession>
<name>A0A934PWB7_9SPHI</name>
<dbReference type="InterPro" id="IPR008921">
    <property type="entry name" value="DNA_pol3_clamp-load_cplx_C"/>
</dbReference>
<evidence type="ECO:0000259" key="7">
    <source>
        <dbReference type="SMART" id="SM00382"/>
    </source>
</evidence>
<keyword evidence="9" id="KW-1185">Reference proteome</keyword>
<dbReference type="CDD" id="cd18139">
    <property type="entry name" value="HLD_clamp_RarA"/>
    <property type="match status" value="1"/>
</dbReference>
<dbReference type="InterPro" id="IPR027417">
    <property type="entry name" value="P-loop_NTPase"/>
</dbReference>
<dbReference type="GO" id="GO:0016887">
    <property type="term" value="F:ATP hydrolysis activity"/>
    <property type="evidence" value="ECO:0007669"/>
    <property type="project" value="InterPro"/>
</dbReference>
<evidence type="ECO:0000256" key="6">
    <source>
        <dbReference type="ARBA" id="ARBA00022840"/>
    </source>
</evidence>
<evidence type="ECO:0000313" key="8">
    <source>
        <dbReference type="EMBL" id="MBK0380330.1"/>
    </source>
</evidence>
<protein>
    <recommendedName>
        <fullName evidence="3">Replication-associated recombination protein A</fullName>
    </recommendedName>
</protein>
<evidence type="ECO:0000313" key="9">
    <source>
        <dbReference type="Proteomes" id="UP000613193"/>
    </source>
</evidence>
<dbReference type="SUPFAM" id="SSF52540">
    <property type="entry name" value="P-loop containing nucleoside triphosphate hydrolases"/>
    <property type="match status" value="1"/>
</dbReference>
<dbReference type="CDD" id="cd00009">
    <property type="entry name" value="AAA"/>
    <property type="match status" value="1"/>
</dbReference>
<dbReference type="InterPro" id="IPR021886">
    <property type="entry name" value="MgsA_C"/>
</dbReference>
<dbReference type="EMBL" id="JAEHFW010000002">
    <property type="protein sequence ID" value="MBK0380330.1"/>
    <property type="molecule type" value="Genomic_DNA"/>
</dbReference>
<dbReference type="InterPro" id="IPR032423">
    <property type="entry name" value="AAA_assoc_2"/>
</dbReference>
<dbReference type="GO" id="GO:0000731">
    <property type="term" value="P:DNA synthesis involved in DNA repair"/>
    <property type="evidence" value="ECO:0007669"/>
    <property type="project" value="TreeGrafter"/>
</dbReference>
<dbReference type="Gene3D" id="1.10.8.60">
    <property type="match status" value="1"/>
</dbReference>
<dbReference type="SMART" id="SM00382">
    <property type="entry name" value="AAA"/>
    <property type="match status" value="1"/>
</dbReference>
<dbReference type="PANTHER" id="PTHR13779:SF7">
    <property type="entry name" value="ATPASE WRNIP1"/>
    <property type="match status" value="1"/>
</dbReference>
<gene>
    <name evidence="8" type="ORF">I5M19_13480</name>
</gene>
<dbReference type="GO" id="GO:0006261">
    <property type="term" value="P:DNA-templated DNA replication"/>
    <property type="evidence" value="ECO:0007669"/>
    <property type="project" value="TreeGrafter"/>
</dbReference>
<dbReference type="GO" id="GO:0017116">
    <property type="term" value="F:single-stranded DNA helicase activity"/>
    <property type="evidence" value="ECO:0007669"/>
    <property type="project" value="TreeGrafter"/>
</dbReference>
<reference evidence="8" key="1">
    <citation type="submission" date="2020-12" db="EMBL/GenBank/DDBJ databases">
        <title>Bacterial novel species Mucilaginibacter sp. SD-g isolated from soil.</title>
        <authorList>
            <person name="Jung H.-Y."/>
        </authorList>
    </citation>
    <scope>NUCLEOTIDE SEQUENCE</scope>
    <source>
        <strain evidence="8">SD-g</strain>
    </source>
</reference>
<dbReference type="Gene3D" id="1.10.3710.10">
    <property type="entry name" value="DNA polymerase III clamp loader subunits, C-terminal domain"/>
    <property type="match status" value="1"/>
</dbReference>
<evidence type="ECO:0000256" key="5">
    <source>
        <dbReference type="ARBA" id="ARBA00022741"/>
    </source>
</evidence>
<dbReference type="Pfam" id="PF16193">
    <property type="entry name" value="AAA_assoc_2"/>
    <property type="match status" value="1"/>
</dbReference>
<comment type="caution">
    <text evidence="8">The sequence shown here is derived from an EMBL/GenBank/DDBJ whole genome shotgun (WGS) entry which is preliminary data.</text>
</comment>
<dbReference type="GO" id="GO:0005524">
    <property type="term" value="F:ATP binding"/>
    <property type="evidence" value="ECO:0007669"/>
    <property type="project" value="UniProtKB-KW"/>
</dbReference>
<dbReference type="InterPro" id="IPR003959">
    <property type="entry name" value="ATPase_AAA_core"/>
</dbReference>
<comment type="function">
    <text evidence="1">DNA-dependent ATPase that plays important roles in cellular responses to stalled DNA replication processes.</text>
</comment>
<keyword evidence="4" id="KW-0235">DNA replication</keyword>
<keyword evidence="6" id="KW-0067">ATP-binding</keyword>
<dbReference type="SUPFAM" id="SSF48019">
    <property type="entry name" value="post-AAA+ oligomerization domain-like"/>
    <property type="match status" value="1"/>
</dbReference>